<keyword evidence="3" id="KW-1185">Reference proteome</keyword>
<reference evidence="2" key="1">
    <citation type="submission" date="2020-08" db="EMBL/GenBank/DDBJ databases">
        <title>Multicomponent nature underlies the extraordinary mechanical properties of spider dragline silk.</title>
        <authorList>
            <person name="Kono N."/>
            <person name="Nakamura H."/>
            <person name="Mori M."/>
            <person name="Yoshida Y."/>
            <person name="Ohtoshi R."/>
            <person name="Malay A.D."/>
            <person name="Moran D.A.P."/>
            <person name="Tomita M."/>
            <person name="Numata K."/>
            <person name="Arakawa K."/>
        </authorList>
    </citation>
    <scope>NUCLEOTIDE SEQUENCE</scope>
</reference>
<evidence type="ECO:0000256" key="1">
    <source>
        <dbReference type="SAM" id="MobiDB-lite"/>
    </source>
</evidence>
<dbReference type="EMBL" id="BMAW01038985">
    <property type="protein sequence ID" value="GFU53983.1"/>
    <property type="molecule type" value="Genomic_DNA"/>
</dbReference>
<dbReference type="Proteomes" id="UP000887013">
    <property type="component" value="Unassembled WGS sequence"/>
</dbReference>
<accession>A0A8X6UMA8</accession>
<feature type="non-terminal residue" evidence="2">
    <location>
        <position position="1"/>
    </location>
</feature>
<proteinExistence type="predicted"/>
<protein>
    <submittedName>
        <fullName evidence="2">Uncharacterized protein</fullName>
    </submittedName>
</protein>
<evidence type="ECO:0000313" key="2">
    <source>
        <dbReference type="EMBL" id="GFU53983.1"/>
    </source>
</evidence>
<organism evidence="2 3">
    <name type="scientific">Nephila pilipes</name>
    <name type="common">Giant wood spider</name>
    <name type="synonym">Nephila maculata</name>
    <dbReference type="NCBI Taxonomy" id="299642"/>
    <lineage>
        <taxon>Eukaryota</taxon>
        <taxon>Metazoa</taxon>
        <taxon>Ecdysozoa</taxon>
        <taxon>Arthropoda</taxon>
        <taxon>Chelicerata</taxon>
        <taxon>Arachnida</taxon>
        <taxon>Araneae</taxon>
        <taxon>Araneomorphae</taxon>
        <taxon>Entelegynae</taxon>
        <taxon>Araneoidea</taxon>
        <taxon>Nephilidae</taxon>
        <taxon>Nephila</taxon>
    </lineage>
</organism>
<evidence type="ECO:0000313" key="3">
    <source>
        <dbReference type="Proteomes" id="UP000887013"/>
    </source>
</evidence>
<feature type="region of interest" description="Disordered" evidence="1">
    <location>
        <begin position="1"/>
        <end position="63"/>
    </location>
</feature>
<feature type="compositionally biased region" description="Basic and acidic residues" evidence="1">
    <location>
        <begin position="17"/>
        <end position="41"/>
    </location>
</feature>
<gene>
    <name evidence="2" type="ORF">NPIL_385921</name>
</gene>
<name>A0A8X6UMA8_NEPPI</name>
<comment type="caution">
    <text evidence="2">The sequence shown here is derived from an EMBL/GenBank/DDBJ whole genome shotgun (WGS) entry which is preliminary data.</text>
</comment>
<sequence length="76" mass="8556">PHYISNDDVHDDDGDRDDVHDDDVRDDGGDRGDGRGVHGGDDVLPPLQEHQGQIGERRSSTWREGLQQRTSCFLLF</sequence>
<dbReference type="AlphaFoldDB" id="A0A8X6UMA8"/>